<sequence>MISIKLFIYISSLLEYIDCFSVEWVASSKSPSCFSPLQWSNQIRSSTCCDVDNIKCTYLLLYCLSRRGEHKSEAACIPITHKKTHINKNMKKGRFFLFLLNLSINLQAAGKESSLYFFN</sequence>
<comment type="caution">
    <text evidence="2">The sequence shown here is derived from an EMBL/GenBank/DDBJ whole genome shotgun (WGS) entry which is preliminary data.</text>
</comment>
<dbReference type="AlphaFoldDB" id="A0AAV0MAT5"/>
<keyword evidence="3" id="KW-1185">Reference proteome</keyword>
<protein>
    <recommendedName>
        <fullName evidence="4">Secreted protein</fullName>
    </recommendedName>
</protein>
<feature type="signal peptide" evidence="1">
    <location>
        <begin position="1"/>
        <end position="19"/>
    </location>
</feature>
<keyword evidence="1" id="KW-0732">Signal</keyword>
<evidence type="ECO:0000313" key="2">
    <source>
        <dbReference type="EMBL" id="CAI0443843.1"/>
    </source>
</evidence>
<evidence type="ECO:0000313" key="3">
    <source>
        <dbReference type="Proteomes" id="UP001154282"/>
    </source>
</evidence>
<reference evidence="2" key="1">
    <citation type="submission" date="2022-08" db="EMBL/GenBank/DDBJ databases">
        <authorList>
            <person name="Gutierrez-Valencia J."/>
        </authorList>
    </citation>
    <scope>NUCLEOTIDE SEQUENCE</scope>
</reference>
<evidence type="ECO:0008006" key="4">
    <source>
        <dbReference type="Google" id="ProtNLM"/>
    </source>
</evidence>
<accession>A0AAV0MAT5</accession>
<proteinExistence type="predicted"/>
<gene>
    <name evidence="2" type="ORF">LITE_LOCUS27845</name>
</gene>
<dbReference type="EMBL" id="CAMGYJ010000007">
    <property type="protein sequence ID" value="CAI0443843.1"/>
    <property type="molecule type" value="Genomic_DNA"/>
</dbReference>
<feature type="chain" id="PRO_5043538642" description="Secreted protein" evidence="1">
    <location>
        <begin position="20"/>
        <end position="119"/>
    </location>
</feature>
<evidence type="ECO:0000256" key="1">
    <source>
        <dbReference type="SAM" id="SignalP"/>
    </source>
</evidence>
<dbReference type="Proteomes" id="UP001154282">
    <property type="component" value="Unassembled WGS sequence"/>
</dbReference>
<organism evidence="2 3">
    <name type="scientific">Linum tenue</name>
    <dbReference type="NCBI Taxonomy" id="586396"/>
    <lineage>
        <taxon>Eukaryota</taxon>
        <taxon>Viridiplantae</taxon>
        <taxon>Streptophyta</taxon>
        <taxon>Embryophyta</taxon>
        <taxon>Tracheophyta</taxon>
        <taxon>Spermatophyta</taxon>
        <taxon>Magnoliopsida</taxon>
        <taxon>eudicotyledons</taxon>
        <taxon>Gunneridae</taxon>
        <taxon>Pentapetalae</taxon>
        <taxon>rosids</taxon>
        <taxon>fabids</taxon>
        <taxon>Malpighiales</taxon>
        <taxon>Linaceae</taxon>
        <taxon>Linum</taxon>
    </lineage>
</organism>
<name>A0AAV0MAT5_9ROSI</name>